<organism evidence="2 3">
    <name type="scientific">Ruminococcus intestinalis</name>
    <dbReference type="NCBI Taxonomy" id="2763066"/>
    <lineage>
        <taxon>Bacteria</taxon>
        <taxon>Bacillati</taxon>
        <taxon>Bacillota</taxon>
        <taxon>Clostridia</taxon>
        <taxon>Eubacteriales</taxon>
        <taxon>Oscillospiraceae</taxon>
        <taxon>Ruminococcus</taxon>
    </lineage>
</organism>
<dbReference type="RefSeq" id="WP_022234327.1">
    <property type="nucleotide sequence ID" value="NZ_JACOPS010000005.1"/>
</dbReference>
<accession>A0ABR7HNF4</accession>
<reference evidence="2 3" key="1">
    <citation type="submission" date="2020-08" db="EMBL/GenBank/DDBJ databases">
        <title>Genome public.</title>
        <authorList>
            <person name="Liu C."/>
            <person name="Sun Q."/>
        </authorList>
    </citation>
    <scope>NUCLEOTIDE SEQUENCE [LARGE SCALE GENOMIC DNA]</scope>
    <source>
        <strain evidence="2 3">NSJ-71</strain>
    </source>
</reference>
<keyword evidence="1" id="KW-0812">Transmembrane</keyword>
<proteinExistence type="predicted"/>
<evidence type="ECO:0000256" key="1">
    <source>
        <dbReference type="SAM" id="Phobius"/>
    </source>
</evidence>
<evidence type="ECO:0000313" key="3">
    <source>
        <dbReference type="Proteomes" id="UP000636755"/>
    </source>
</evidence>
<protein>
    <recommendedName>
        <fullName evidence="4">Binding-protein-dependent transport permease</fullName>
    </recommendedName>
</protein>
<keyword evidence="1" id="KW-1133">Transmembrane helix</keyword>
<evidence type="ECO:0008006" key="4">
    <source>
        <dbReference type="Google" id="ProtNLM"/>
    </source>
</evidence>
<feature type="transmembrane region" description="Helical" evidence="1">
    <location>
        <begin position="7"/>
        <end position="25"/>
    </location>
</feature>
<dbReference type="EMBL" id="JACOPS010000005">
    <property type="protein sequence ID" value="MBC5728987.1"/>
    <property type="molecule type" value="Genomic_DNA"/>
</dbReference>
<comment type="caution">
    <text evidence="2">The sequence shown here is derived from an EMBL/GenBank/DDBJ whole genome shotgun (WGS) entry which is preliminary data.</text>
</comment>
<sequence>MKKFRTAVSVIIMVIAGIVGFFVGASVNEAMTGAVLFSMISGIACIIYTIDNFEK</sequence>
<gene>
    <name evidence="2" type="ORF">H8R91_10745</name>
</gene>
<evidence type="ECO:0000313" key="2">
    <source>
        <dbReference type="EMBL" id="MBC5728987.1"/>
    </source>
</evidence>
<name>A0ABR7HNF4_9FIRM</name>
<dbReference type="Proteomes" id="UP000636755">
    <property type="component" value="Unassembled WGS sequence"/>
</dbReference>
<keyword evidence="1" id="KW-0472">Membrane</keyword>
<feature type="transmembrane region" description="Helical" evidence="1">
    <location>
        <begin position="31"/>
        <end position="50"/>
    </location>
</feature>
<keyword evidence="3" id="KW-1185">Reference proteome</keyword>